<dbReference type="EMBL" id="JAACXV010000052">
    <property type="protein sequence ID" value="KAF7285560.1"/>
    <property type="molecule type" value="Genomic_DNA"/>
</dbReference>
<feature type="region of interest" description="Disordered" evidence="1">
    <location>
        <begin position="78"/>
        <end position="107"/>
    </location>
</feature>
<proteinExistence type="predicted"/>
<organism evidence="2 3">
    <name type="scientific">Rhynchophorus ferrugineus</name>
    <name type="common">Red palm weevil</name>
    <name type="synonym">Curculio ferrugineus</name>
    <dbReference type="NCBI Taxonomy" id="354439"/>
    <lineage>
        <taxon>Eukaryota</taxon>
        <taxon>Metazoa</taxon>
        <taxon>Ecdysozoa</taxon>
        <taxon>Arthropoda</taxon>
        <taxon>Hexapoda</taxon>
        <taxon>Insecta</taxon>
        <taxon>Pterygota</taxon>
        <taxon>Neoptera</taxon>
        <taxon>Endopterygota</taxon>
        <taxon>Coleoptera</taxon>
        <taxon>Polyphaga</taxon>
        <taxon>Cucujiformia</taxon>
        <taxon>Curculionidae</taxon>
        <taxon>Dryophthorinae</taxon>
        <taxon>Rhynchophorus</taxon>
    </lineage>
</organism>
<dbReference type="AlphaFoldDB" id="A0A834ISL1"/>
<evidence type="ECO:0000313" key="2">
    <source>
        <dbReference type="EMBL" id="KAF7285560.1"/>
    </source>
</evidence>
<gene>
    <name evidence="2" type="ORF">GWI33_010556</name>
</gene>
<evidence type="ECO:0000256" key="1">
    <source>
        <dbReference type="SAM" id="MobiDB-lite"/>
    </source>
</evidence>
<dbReference type="Proteomes" id="UP000625711">
    <property type="component" value="Unassembled WGS sequence"/>
</dbReference>
<feature type="compositionally biased region" description="Pro residues" evidence="1">
    <location>
        <begin position="78"/>
        <end position="98"/>
    </location>
</feature>
<sequence length="139" mass="15142">MPVNFVAIKESNFLRNVVYAHNDGTLTATSLNLHFHPIKPLLPGPQLAASTTSNIVPSLPTNELIRRVFRDTNFLPDPLLPGPETFPDPSPVPSPPPSAARRRHSATRGSKYFESIKARLPAENGLCLFNAVHVLPTCG</sequence>
<keyword evidence="3" id="KW-1185">Reference proteome</keyword>
<comment type="caution">
    <text evidence="2">The sequence shown here is derived from an EMBL/GenBank/DDBJ whole genome shotgun (WGS) entry which is preliminary data.</text>
</comment>
<protein>
    <submittedName>
        <fullName evidence="2">Uncharacterized protein</fullName>
    </submittedName>
</protein>
<reference evidence="2" key="1">
    <citation type="submission" date="2020-08" db="EMBL/GenBank/DDBJ databases">
        <title>Genome sequencing and assembly of the red palm weevil Rhynchophorus ferrugineus.</title>
        <authorList>
            <person name="Dias G.B."/>
            <person name="Bergman C.M."/>
            <person name="Manee M."/>
        </authorList>
    </citation>
    <scope>NUCLEOTIDE SEQUENCE</scope>
    <source>
        <strain evidence="2">AA-2017</strain>
        <tissue evidence="2">Whole larva</tissue>
    </source>
</reference>
<accession>A0A834ISL1</accession>
<evidence type="ECO:0000313" key="3">
    <source>
        <dbReference type="Proteomes" id="UP000625711"/>
    </source>
</evidence>
<name>A0A834ISL1_RHYFE</name>